<evidence type="ECO:0000313" key="5">
    <source>
        <dbReference type="Proteomes" id="UP000317494"/>
    </source>
</evidence>
<dbReference type="VEuPathDB" id="FungiDB:SeMB42_g05125"/>
<feature type="region of interest" description="Disordered" evidence="1">
    <location>
        <begin position="28"/>
        <end position="47"/>
    </location>
</feature>
<feature type="region of interest" description="Disordered" evidence="1">
    <location>
        <begin position="168"/>
        <end position="199"/>
    </location>
</feature>
<feature type="signal peptide" evidence="2">
    <location>
        <begin position="1"/>
        <end position="21"/>
    </location>
</feature>
<evidence type="ECO:0000313" key="3">
    <source>
        <dbReference type="EMBL" id="TPX42432.1"/>
    </source>
</evidence>
<dbReference type="EMBL" id="QEAN01000232">
    <property type="protein sequence ID" value="TPX42432.1"/>
    <property type="molecule type" value="Genomic_DNA"/>
</dbReference>
<organism evidence="3 5">
    <name type="scientific">Synchytrium endobioticum</name>
    <dbReference type="NCBI Taxonomy" id="286115"/>
    <lineage>
        <taxon>Eukaryota</taxon>
        <taxon>Fungi</taxon>
        <taxon>Fungi incertae sedis</taxon>
        <taxon>Chytridiomycota</taxon>
        <taxon>Chytridiomycota incertae sedis</taxon>
        <taxon>Chytridiomycetes</taxon>
        <taxon>Synchytriales</taxon>
        <taxon>Synchytriaceae</taxon>
        <taxon>Synchytrium</taxon>
    </lineage>
</organism>
<evidence type="ECO:0000256" key="1">
    <source>
        <dbReference type="SAM" id="MobiDB-lite"/>
    </source>
</evidence>
<comment type="caution">
    <text evidence="3">The sequence shown here is derived from an EMBL/GenBank/DDBJ whole genome shotgun (WGS) entry which is preliminary data.</text>
</comment>
<feature type="chain" id="PRO_5036363039" evidence="2">
    <location>
        <begin position="22"/>
        <end position="281"/>
    </location>
</feature>
<dbReference type="AlphaFoldDB" id="A0A507CTD2"/>
<evidence type="ECO:0000313" key="6">
    <source>
        <dbReference type="Proteomes" id="UP000320475"/>
    </source>
</evidence>
<dbReference type="Proteomes" id="UP000320475">
    <property type="component" value="Unassembled WGS sequence"/>
</dbReference>
<gene>
    <name evidence="4" type="ORF">SeLEV6574_g03452</name>
    <name evidence="3" type="ORF">SeMB42_g05125</name>
</gene>
<evidence type="ECO:0000256" key="2">
    <source>
        <dbReference type="SAM" id="SignalP"/>
    </source>
</evidence>
<protein>
    <submittedName>
        <fullName evidence="3">Uncharacterized protein</fullName>
    </submittedName>
</protein>
<sequence length="281" mass="26660">MLIQTLVQVAITLGASMMAHAIPAPQNTITGSSGGPGGGISTGAGGTVTGSQGGAGGNVGISTPPRNFYYPYYPAGYDPNTGVSRQVVPGRPNTITGSQGGAGGGVTTGTGGTVAGSQGGPGGGVQIAQNSGPGVTIGISSVDDWSTPPRNPYYPYYPAGFNQATGQRLNPQGSPGIATGQASPGRANTGTGTQVAGGGVGAGSGGTVAGSQAGTGGAISTAQVGSVQPVVWTPYPPGPVPPTYASGITTSPSGVASGTVTPFGATGFTASRGTTAFGTTA</sequence>
<keyword evidence="5" id="KW-1185">Reference proteome</keyword>
<keyword evidence="2" id="KW-0732">Signal</keyword>
<dbReference type="EMBL" id="QEAM01000116">
    <property type="protein sequence ID" value="TPX46072.1"/>
    <property type="molecule type" value="Genomic_DNA"/>
</dbReference>
<evidence type="ECO:0000313" key="4">
    <source>
        <dbReference type="EMBL" id="TPX46072.1"/>
    </source>
</evidence>
<feature type="compositionally biased region" description="Gly residues" evidence="1">
    <location>
        <begin position="32"/>
        <end position="47"/>
    </location>
</feature>
<proteinExistence type="predicted"/>
<name>A0A507CTD2_9FUNG</name>
<dbReference type="Proteomes" id="UP000317494">
    <property type="component" value="Unassembled WGS sequence"/>
</dbReference>
<reference evidence="5 6" key="1">
    <citation type="journal article" date="2019" name="Sci. Rep.">
        <title>Comparative genomics of chytrid fungi reveal insights into the obligate biotrophic and pathogenic lifestyle of Synchytrium endobioticum.</title>
        <authorList>
            <person name="van de Vossenberg B.T.L.H."/>
            <person name="Warris S."/>
            <person name="Nguyen H.D.T."/>
            <person name="van Gent-Pelzer M.P.E."/>
            <person name="Joly D.L."/>
            <person name="van de Geest H.C."/>
            <person name="Bonants P.J.M."/>
            <person name="Smith D.S."/>
            <person name="Levesque C.A."/>
            <person name="van der Lee T.A.J."/>
        </authorList>
    </citation>
    <scope>NUCLEOTIDE SEQUENCE [LARGE SCALE GENOMIC DNA]</scope>
    <source>
        <strain evidence="4 6">LEV6574</strain>
        <strain evidence="3 5">MB42</strain>
    </source>
</reference>
<accession>A0A507CTD2</accession>